<gene>
    <name evidence="9" type="ORF">M153_26532000534</name>
</gene>
<evidence type="ECO:0000256" key="3">
    <source>
        <dbReference type="ARBA" id="ARBA00022695"/>
    </source>
</evidence>
<keyword evidence="5" id="KW-0255">Endonuclease</keyword>
<evidence type="ECO:0000313" key="9">
    <source>
        <dbReference type="EMBL" id="KRH91773.1"/>
    </source>
</evidence>
<dbReference type="GO" id="GO:0004519">
    <property type="term" value="F:endonuclease activity"/>
    <property type="evidence" value="ECO:0007669"/>
    <property type="project" value="UniProtKB-KW"/>
</dbReference>
<dbReference type="GO" id="GO:0008233">
    <property type="term" value="F:peptidase activity"/>
    <property type="evidence" value="ECO:0007669"/>
    <property type="project" value="UniProtKB-KW"/>
</dbReference>
<keyword evidence="4" id="KW-0540">Nuclease</keyword>
<dbReference type="EMBL" id="LGUB01001540">
    <property type="protein sequence ID" value="KRH91773.1"/>
    <property type="molecule type" value="Genomic_DNA"/>
</dbReference>
<dbReference type="AlphaFoldDB" id="A0A0R0LQI8"/>
<accession>A0A0R0LQI8</accession>
<evidence type="ECO:0000256" key="4">
    <source>
        <dbReference type="ARBA" id="ARBA00022722"/>
    </source>
</evidence>
<dbReference type="InterPro" id="IPR000477">
    <property type="entry name" value="RT_dom"/>
</dbReference>
<evidence type="ECO:0000256" key="2">
    <source>
        <dbReference type="ARBA" id="ARBA00022679"/>
    </source>
</evidence>
<keyword evidence="10" id="KW-1185">Reference proteome</keyword>
<dbReference type="Pfam" id="PF00078">
    <property type="entry name" value="RVT_1"/>
    <property type="match status" value="1"/>
</dbReference>
<keyword evidence="3" id="KW-0548">Nucleotidyltransferase</keyword>
<dbReference type="Gene3D" id="3.30.70.270">
    <property type="match status" value="1"/>
</dbReference>
<dbReference type="PANTHER" id="PTHR24559:SF444">
    <property type="entry name" value="REVERSE TRANSCRIPTASE DOMAIN-CONTAINING PROTEIN"/>
    <property type="match status" value="1"/>
</dbReference>
<keyword evidence="2" id="KW-0808">Transferase</keyword>
<comment type="caution">
    <text evidence="9">The sequence shown here is derived from an EMBL/GenBank/DDBJ whole genome shotgun (WGS) entry which is preliminary data.</text>
</comment>
<keyword evidence="6" id="KW-0378">Hydrolase</keyword>
<reference evidence="9 10" key="1">
    <citation type="submission" date="2015-07" db="EMBL/GenBank/DDBJ databases">
        <title>The genome of Pseudoloma neurophilia, a relevant intracellular parasite of the zebrafish.</title>
        <authorList>
            <person name="Ndikumana S."/>
            <person name="Pelin A."/>
            <person name="Sanders J."/>
            <person name="Corradi N."/>
        </authorList>
    </citation>
    <scope>NUCLEOTIDE SEQUENCE [LARGE SCALE GENOMIC DNA]</scope>
    <source>
        <strain evidence="9 10">MK1</strain>
    </source>
</reference>
<keyword evidence="1" id="KW-0645">Protease</keyword>
<evidence type="ECO:0000256" key="7">
    <source>
        <dbReference type="ARBA" id="ARBA00022918"/>
    </source>
</evidence>
<proteinExistence type="predicted"/>
<evidence type="ECO:0000313" key="10">
    <source>
        <dbReference type="Proteomes" id="UP000051530"/>
    </source>
</evidence>
<sequence>MSPVVLVTKSDGSARFCIDFRALNLNTVKQEFPIPHTQDVLNLLRNAKVFTKIDLESAYHQIEMDPDDQEKTGFITQDGCFQWKVMPFGLKNAPFTFQRIVQRVLKEAIGVFVLAYIDDICVFSESIEENLNHTRWVLTKLHEVGLKINVKKCEFLKHEIRFLGYMVGNGSIWITKEH</sequence>
<protein>
    <submittedName>
        <fullName evidence="9">Putative LTR retrotransposon</fullName>
    </submittedName>
</protein>
<dbReference type="GO" id="GO:0003964">
    <property type="term" value="F:RNA-directed DNA polymerase activity"/>
    <property type="evidence" value="ECO:0007669"/>
    <property type="project" value="UniProtKB-KW"/>
</dbReference>
<keyword evidence="7" id="KW-0695">RNA-directed DNA polymerase</keyword>
<dbReference type="VEuPathDB" id="MicrosporidiaDB:M153_26532000534"/>
<organism evidence="9 10">
    <name type="scientific">Pseudoloma neurophilia</name>
    <dbReference type="NCBI Taxonomy" id="146866"/>
    <lineage>
        <taxon>Eukaryota</taxon>
        <taxon>Fungi</taxon>
        <taxon>Fungi incertae sedis</taxon>
        <taxon>Microsporidia</taxon>
        <taxon>Pseudoloma</taxon>
    </lineage>
</organism>
<feature type="non-terminal residue" evidence="9">
    <location>
        <position position="178"/>
    </location>
</feature>
<feature type="domain" description="Reverse transcriptase" evidence="8">
    <location>
        <begin position="1"/>
        <end position="167"/>
    </location>
</feature>
<dbReference type="PANTHER" id="PTHR24559">
    <property type="entry name" value="TRANSPOSON TY3-I GAG-POL POLYPROTEIN"/>
    <property type="match status" value="1"/>
</dbReference>
<dbReference type="InterPro" id="IPR043128">
    <property type="entry name" value="Rev_trsase/Diguanyl_cyclase"/>
</dbReference>
<dbReference type="GO" id="GO:0006508">
    <property type="term" value="P:proteolysis"/>
    <property type="evidence" value="ECO:0007669"/>
    <property type="project" value="UniProtKB-KW"/>
</dbReference>
<name>A0A0R0LQI8_9MICR</name>
<dbReference type="FunFam" id="3.10.10.10:FF:000007">
    <property type="entry name" value="Retrovirus-related Pol polyprotein from transposon 17.6-like Protein"/>
    <property type="match status" value="1"/>
</dbReference>
<dbReference type="CDD" id="cd01647">
    <property type="entry name" value="RT_LTR"/>
    <property type="match status" value="1"/>
</dbReference>
<evidence type="ECO:0000256" key="6">
    <source>
        <dbReference type="ARBA" id="ARBA00022801"/>
    </source>
</evidence>
<dbReference type="OrthoDB" id="2195352at2759"/>
<dbReference type="InterPro" id="IPR053134">
    <property type="entry name" value="RNA-dir_DNA_polymerase"/>
</dbReference>
<evidence type="ECO:0000259" key="8">
    <source>
        <dbReference type="PROSITE" id="PS50878"/>
    </source>
</evidence>
<dbReference type="InterPro" id="IPR043502">
    <property type="entry name" value="DNA/RNA_pol_sf"/>
</dbReference>
<dbReference type="PROSITE" id="PS50878">
    <property type="entry name" value="RT_POL"/>
    <property type="match status" value="1"/>
</dbReference>
<evidence type="ECO:0000256" key="1">
    <source>
        <dbReference type="ARBA" id="ARBA00022670"/>
    </source>
</evidence>
<evidence type="ECO:0000256" key="5">
    <source>
        <dbReference type="ARBA" id="ARBA00022759"/>
    </source>
</evidence>
<dbReference type="Proteomes" id="UP000051530">
    <property type="component" value="Unassembled WGS sequence"/>
</dbReference>
<dbReference type="SUPFAM" id="SSF56672">
    <property type="entry name" value="DNA/RNA polymerases"/>
    <property type="match status" value="1"/>
</dbReference>